<dbReference type="GO" id="GO:0005829">
    <property type="term" value="C:cytosol"/>
    <property type="evidence" value="ECO:0000318"/>
    <property type="project" value="GO_Central"/>
</dbReference>
<evidence type="ECO:0000256" key="5">
    <source>
        <dbReference type="ARBA" id="ARBA00068496"/>
    </source>
</evidence>
<gene>
    <name evidence="6" type="primary">WBGene00278229</name>
</gene>
<organism evidence="6 7">
    <name type="scientific">Pristionchus pacificus</name>
    <name type="common">Parasitic nematode worm</name>
    <dbReference type="NCBI Taxonomy" id="54126"/>
    <lineage>
        <taxon>Eukaryota</taxon>
        <taxon>Metazoa</taxon>
        <taxon>Ecdysozoa</taxon>
        <taxon>Nematoda</taxon>
        <taxon>Chromadorea</taxon>
        <taxon>Rhabditida</taxon>
        <taxon>Rhabditina</taxon>
        <taxon>Diplogasteromorpha</taxon>
        <taxon>Diplogasteroidea</taxon>
        <taxon>Neodiplogasteridae</taxon>
        <taxon>Pristionchus</taxon>
    </lineage>
</organism>
<comment type="similarity">
    <text evidence="2">Belongs to the janus family.</text>
</comment>
<dbReference type="Proteomes" id="UP000005239">
    <property type="component" value="Unassembled WGS sequence"/>
</dbReference>
<evidence type="ECO:0000256" key="4">
    <source>
        <dbReference type="ARBA" id="ARBA00022928"/>
    </source>
</evidence>
<dbReference type="FunFam" id="3.50.20.20:FF:000002">
    <property type="entry name" value="Sex-regulated protein janus-B"/>
    <property type="match status" value="1"/>
</dbReference>
<reference evidence="6" key="2">
    <citation type="submission" date="2022-06" db="UniProtKB">
        <authorList>
            <consortium name="EnsemblMetazoa"/>
        </authorList>
    </citation>
    <scope>IDENTIFICATION</scope>
    <source>
        <strain evidence="6">PS312</strain>
    </source>
</reference>
<sequence length="121" mass="13722">MAAKTMSEIKDVDLDKPGVFKYIQVQVTDKSDASNAKIIVRGYERCHYHCDIFDEIAEQVDKKLFKLKPLGGGRIKLDDKKKDICVYGYSQAYGPAKHEDSKELIEKAYPGYSVSISYDGY</sequence>
<dbReference type="InterPro" id="IPR038596">
    <property type="entry name" value="Janus_sf"/>
</dbReference>
<dbReference type="AlphaFoldDB" id="A0A2A6C9S7"/>
<dbReference type="GO" id="GO:0030154">
    <property type="term" value="P:cell differentiation"/>
    <property type="evidence" value="ECO:0007669"/>
    <property type="project" value="UniProtKB-KW"/>
</dbReference>
<dbReference type="GO" id="GO:0101006">
    <property type="term" value="F:protein histidine phosphatase activity"/>
    <property type="evidence" value="ECO:0000318"/>
    <property type="project" value="GO_Central"/>
</dbReference>
<dbReference type="Pfam" id="PF05005">
    <property type="entry name" value="Ocnus"/>
    <property type="match status" value="1"/>
</dbReference>
<dbReference type="OrthoDB" id="10249612at2759"/>
<dbReference type="GO" id="GO:0007548">
    <property type="term" value="P:sex differentiation"/>
    <property type="evidence" value="ECO:0007669"/>
    <property type="project" value="UniProtKB-KW"/>
</dbReference>
<comment type="function">
    <text evidence="1">JanA and janB regulate somatic sex differentiation.</text>
</comment>
<keyword evidence="3" id="KW-0221">Differentiation</keyword>
<dbReference type="PANTHER" id="PTHR12258:SF5">
    <property type="entry name" value="BCDNA.GH02250-RELATED"/>
    <property type="match status" value="1"/>
</dbReference>
<proteinExistence type="inferred from homology"/>
<evidence type="ECO:0000256" key="2">
    <source>
        <dbReference type="ARBA" id="ARBA00010971"/>
    </source>
</evidence>
<dbReference type="InterPro" id="IPR007702">
    <property type="entry name" value="Janus"/>
</dbReference>
<accession>A0A8R1YUU2</accession>
<dbReference type="SUPFAM" id="SSF143724">
    <property type="entry name" value="PHP14-like"/>
    <property type="match status" value="1"/>
</dbReference>
<keyword evidence="4" id="KW-0726">Sexual differentiation</keyword>
<dbReference type="PANTHER" id="PTHR12258">
    <property type="entry name" value="JANUS-A/JANUS-B"/>
    <property type="match status" value="1"/>
</dbReference>
<evidence type="ECO:0000256" key="1">
    <source>
        <dbReference type="ARBA" id="ARBA00002508"/>
    </source>
</evidence>
<dbReference type="Gene3D" id="3.50.20.20">
    <property type="entry name" value="Janus/Ocnus"/>
    <property type="match status" value="1"/>
</dbReference>
<evidence type="ECO:0000313" key="6">
    <source>
        <dbReference type="EnsemblMetazoa" id="PPA39860.1"/>
    </source>
</evidence>
<accession>A0A2A6C9S7</accession>
<protein>
    <recommendedName>
        <fullName evidence="5">Sex-regulated protein janus-B</fullName>
    </recommendedName>
</protein>
<evidence type="ECO:0000256" key="3">
    <source>
        <dbReference type="ARBA" id="ARBA00022782"/>
    </source>
</evidence>
<keyword evidence="7" id="KW-1185">Reference proteome</keyword>
<reference evidence="7" key="1">
    <citation type="journal article" date="2008" name="Nat. Genet.">
        <title>The Pristionchus pacificus genome provides a unique perspective on nematode lifestyle and parasitism.</title>
        <authorList>
            <person name="Dieterich C."/>
            <person name="Clifton S.W."/>
            <person name="Schuster L.N."/>
            <person name="Chinwalla A."/>
            <person name="Delehaunty K."/>
            <person name="Dinkelacker I."/>
            <person name="Fulton L."/>
            <person name="Fulton R."/>
            <person name="Godfrey J."/>
            <person name="Minx P."/>
            <person name="Mitreva M."/>
            <person name="Roeseler W."/>
            <person name="Tian H."/>
            <person name="Witte H."/>
            <person name="Yang S.P."/>
            <person name="Wilson R.K."/>
            <person name="Sommer R.J."/>
        </authorList>
    </citation>
    <scope>NUCLEOTIDE SEQUENCE [LARGE SCALE GENOMIC DNA]</scope>
    <source>
        <strain evidence="7">PS312</strain>
    </source>
</reference>
<name>A0A2A6C9S7_PRIPA</name>
<dbReference type="EnsemblMetazoa" id="PPA39860.1">
    <property type="protein sequence ID" value="PPA39860.1"/>
    <property type="gene ID" value="WBGene00278229"/>
</dbReference>
<evidence type="ECO:0000313" key="7">
    <source>
        <dbReference type="Proteomes" id="UP000005239"/>
    </source>
</evidence>